<dbReference type="AlphaFoldDB" id="A0AAE3QBT3"/>
<sequence>MGSMYRRQTNLPSGARFTIGQDHHGWWVVQDKLGRVGGLFTTEGAALHFAVEESNHNPADVCRAPEGVVVEPDPFSRTRSTGTGTRKRPIVSLFRS</sequence>
<dbReference type="RefSeq" id="WP_311789482.1">
    <property type="nucleotide sequence ID" value="NZ_JALDYY010000031.1"/>
</dbReference>
<evidence type="ECO:0000256" key="1">
    <source>
        <dbReference type="SAM" id="MobiDB-lite"/>
    </source>
</evidence>
<proteinExistence type="predicted"/>
<name>A0AAE3QBT3_9HYPH</name>
<evidence type="ECO:0008006" key="4">
    <source>
        <dbReference type="Google" id="ProtNLM"/>
    </source>
</evidence>
<protein>
    <recommendedName>
        <fullName evidence="4">DUF2188 domain-containing protein</fullName>
    </recommendedName>
</protein>
<organism evidence="2 3">
    <name type="scientific">Ferirhizobium litorale</name>
    <dbReference type="NCBI Taxonomy" id="2927786"/>
    <lineage>
        <taxon>Bacteria</taxon>
        <taxon>Pseudomonadati</taxon>
        <taxon>Pseudomonadota</taxon>
        <taxon>Alphaproteobacteria</taxon>
        <taxon>Hyphomicrobiales</taxon>
        <taxon>Rhizobiaceae</taxon>
        <taxon>Ferirhizobium</taxon>
    </lineage>
</organism>
<feature type="region of interest" description="Disordered" evidence="1">
    <location>
        <begin position="73"/>
        <end position="96"/>
    </location>
</feature>
<gene>
    <name evidence="2" type="ORF">MRS75_12370</name>
</gene>
<dbReference type="Proteomes" id="UP001161580">
    <property type="component" value="Unassembled WGS sequence"/>
</dbReference>
<reference evidence="2" key="1">
    <citation type="submission" date="2022-03" db="EMBL/GenBank/DDBJ databases">
        <title>Fererhizobium litorale gen. nov., sp. nov., isolated from sandy sediments of the Sea of Japan seashore.</title>
        <authorList>
            <person name="Romanenko L."/>
            <person name="Kurilenko V."/>
            <person name="Otstavnykh N."/>
            <person name="Svetashev V."/>
            <person name="Tekutyeva L."/>
            <person name="Isaeva M."/>
            <person name="Mikhailov V."/>
        </authorList>
    </citation>
    <scope>NUCLEOTIDE SEQUENCE</scope>
    <source>
        <strain evidence="2">KMM 9576</strain>
    </source>
</reference>
<evidence type="ECO:0000313" key="2">
    <source>
        <dbReference type="EMBL" id="MDI7922877.1"/>
    </source>
</evidence>
<evidence type="ECO:0000313" key="3">
    <source>
        <dbReference type="Proteomes" id="UP001161580"/>
    </source>
</evidence>
<keyword evidence="3" id="KW-1185">Reference proteome</keyword>
<comment type="caution">
    <text evidence="2">The sequence shown here is derived from an EMBL/GenBank/DDBJ whole genome shotgun (WGS) entry which is preliminary data.</text>
</comment>
<accession>A0AAE3QBT3</accession>
<dbReference type="EMBL" id="JALDYZ010000006">
    <property type="protein sequence ID" value="MDI7922877.1"/>
    <property type="molecule type" value="Genomic_DNA"/>
</dbReference>